<evidence type="ECO:0000313" key="1">
    <source>
        <dbReference type="EMBL" id="MPN11691.1"/>
    </source>
</evidence>
<reference evidence="1" key="1">
    <citation type="submission" date="2019-08" db="EMBL/GenBank/DDBJ databases">
        <authorList>
            <person name="Kucharzyk K."/>
            <person name="Murdoch R.W."/>
            <person name="Higgins S."/>
            <person name="Loffler F."/>
        </authorList>
    </citation>
    <scope>NUCLEOTIDE SEQUENCE</scope>
</reference>
<organism evidence="1">
    <name type="scientific">bioreactor metagenome</name>
    <dbReference type="NCBI Taxonomy" id="1076179"/>
    <lineage>
        <taxon>unclassified sequences</taxon>
        <taxon>metagenomes</taxon>
        <taxon>ecological metagenomes</taxon>
    </lineage>
</organism>
<sequence length="112" mass="12554">MPISCINPVINASDTNLYFSFRAIYLDAAPQNIEYSQNNLILKTLVGIFLEIFFNNVLIKISLITFEPNITIAKSTVDIVRVSPYNGEFAARRICAVSPWSCSIRAAIYFAL</sequence>
<proteinExistence type="predicted"/>
<dbReference type="EMBL" id="VSSQ01057930">
    <property type="protein sequence ID" value="MPN11691.1"/>
    <property type="molecule type" value="Genomic_DNA"/>
</dbReference>
<dbReference type="AlphaFoldDB" id="A0A645FBL0"/>
<protein>
    <submittedName>
        <fullName evidence="1">Uncharacterized protein</fullName>
    </submittedName>
</protein>
<name>A0A645FBL0_9ZZZZ</name>
<comment type="caution">
    <text evidence="1">The sequence shown here is derived from an EMBL/GenBank/DDBJ whole genome shotgun (WGS) entry which is preliminary data.</text>
</comment>
<gene>
    <name evidence="1" type="ORF">SDC9_158998</name>
</gene>
<accession>A0A645FBL0</accession>